<feature type="domain" description="ABC transmembrane type-1" evidence="13">
    <location>
        <begin position="23"/>
        <end position="221"/>
    </location>
</feature>
<evidence type="ECO:0000256" key="12">
    <source>
        <dbReference type="RuleBase" id="RU363032"/>
    </source>
</evidence>
<evidence type="ECO:0000256" key="6">
    <source>
        <dbReference type="ARBA" id="ARBA00022692"/>
    </source>
</evidence>
<dbReference type="InterPro" id="IPR010065">
    <property type="entry name" value="AA_ABC_transptr_permease_3TM"/>
</dbReference>
<proteinExistence type="inferred from homology"/>
<reference evidence="14 15" key="1">
    <citation type="submission" date="2018-08" db="EMBL/GenBank/DDBJ databases">
        <title>Recombination of ecologically and evolutionarily significant loci maintains genetic cohesion in the Pseudomonas syringae species complex.</title>
        <authorList>
            <person name="Dillon M."/>
            <person name="Thakur S."/>
            <person name="Almeida R.N.D."/>
            <person name="Weir B.S."/>
            <person name="Guttman D.S."/>
        </authorList>
    </citation>
    <scope>NUCLEOTIDE SEQUENCE [LARGE SCALE GENOMIC DNA]</scope>
    <source>
        <strain evidence="14 15">ICMP 4316</strain>
    </source>
</reference>
<dbReference type="FunFam" id="1.10.3720.10:FF:000012">
    <property type="entry name" value="Histidine ABC transporter permease HisM"/>
    <property type="match status" value="1"/>
</dbReference>
<evidence type="ECO:0000256" key="1">
    <source>
        <dbReference type="ARBA" id="ARBA00004429"/>
    </source>
</evidence>
<evidence type="ECO:0000256" key="7">
    <source>
        <dbReference type="ARBA" id="ARBA00022970"/>
    </source>
</evidence>
<protein>
    <recommendedName>
        <fullName evidence="10">Histidine/lysine/arginine/ornithine transport system permease protein HisM</fullName>
    </recommendedName>
</protein>
<keyword evidence="7" id="KW-0029">Amino-acid transport</keyword>
<keyword evidence="4" id="KW-1003">Cell membrane</keyword>
<name>A0A3M3WWY3_PSEA0</name>
<dbReference type="GO" id="GO:0006865">
    <property type="term" value="P:amino acid transport"/>
    <property type="evidence" value="ECO:0007669"/>
    <property type="project" value="UniProtKB-KW"/>
</dbReference>
<keyword evidence="5" id="KW-0997">Cell inner membrane</keyword>
<dbReference type="SUPFAM" id="SSF56300">
    <property type="entry name" value="Metallo-dependent phosphatases"/>
    <property type="match status" value="1"/>
</dbReference>
<dbReference type="EMBL" id="RBPV01000139">
    <property type="protein sequence ID" value="RMO62236.1"/>
    <property type="molecule type" value="Genomic_DNA"/>
</dbReference>
<evidence type="ECO:0000259" key="13">
    <source>
        <dbReference type="PROSITE" id="PS50928"/>
    </source>
</evidence>
<dbReference type="InterPro" id="IPR051322">
    <property type="entry name" value="AA_ABC_Transporter_Permease"/>
</dbReference>
<dbReference type="Pfam" id="PF00528">
    <property type="entry name" value="BPD_transp_1"/>
    <property type="match status" value="1"/>
</dbReference>
<evidence type="ECO:0000256" key="11">
    <source>
        <dbReference type="ARBA" id="ARBA00046835"/>
    </source>
</evidence>
<keyword evidence="6 12" id="KW-0812">Transmembrane</keyword>
<evidence type="ECO:0000256" key="9">
    <source>
        <dbReference type="ARBA" id="ARBA00023136"/>
    </source>
</evidence>
<feature type="transmembrane region" description="Helical" evidence="12">
    <location>
        <begin position="167"/>
        <end position="186"/>
    </location>
</feature>
<dbReference type="SUPFAM" id="SSF161098">
    <property type="entry name" value="MetI-like"/>
    <property type="match status" value="1"/>
</dbReference>
<comment type="subcellular location">
    <subcellularLocation>
        <location evidence="1">Cell inner membrane</location>
        <topology evidence="1">Multi-pass membrane protein</topology>
    </subcellularLocation>
    <subcellularLocation>
        <location evidence="12">Cell membrane</location>
        <topology evidence="12">Multi-pass membrane protein</topology>
    </subcellularLocation>
</comment>
<dbReference type="InterPro" id="IPR000515">
    <property type="entry name" value="MetI-like"/>
</dbReference>
<evidence type="ECO:0000313" key="14">
    <source>
        <dbReference type="EMBL" id="RMO62236.1"/>
    </source>
</evidence>
<evidence type="ECO:0000256" key="5">
    <source>
        <dbReference type="ARBA" id="ARBA00022519"/>
    </source>
</evidence>
<dbReference type="AlphaFoldDB" id="A0A3M3WWY3"/>
<accession>A0A3M3WWY3</accession>
<dbReference type="GO" id="GO:0043190">
    <property type="term" value="C:ATP-binding cassette (ABC) transporter complex"/>
    <property type="evidence" value="ECO:0007669"/>
    <property type="project" value="InterPro"/>
</dbReference>
<dbReference type="PANTHER" id="PTHR30450">
    <property type="entry name" value="ABC TRANSPORTER PERMEASE"/>
    <property type="match status" value="1"/>
</dbReference>
<feature type="transmembrane region" description="Helical" evidence="12">
    <location>
        <begin position="106"/>
        <end position="125"/>
    </location>
</feature>
<comment type="subunit">
    <text evidence="11">The HisPMQJ complex is composed of two ATP-binding proteins (HisP), two transmembrane proteins (HisM and HisQ) and a solute-binding protein (HisJ). The HisPMQ-ArgT complex is composed of two ATP-binding proteins (HisP), two transmembrane proteins (HisM and HisQ) and a solute-binding protein (ArgT).</text>
</comment>
<sequence length="360" mass="40686">MIELLQEYWKPFLYTDGVNITGLAMTMWLLSASIAIGFCVSIPLSIARVSKNRWVRWPVQFYTYLFRGTPLYIQLLICYTGIYSIAAVREQPMLDAFFRDAMNCTILAFTLNTCAYTTEIFAGAIRSMAHGEVEAAKAYGLTGWKLYAYVIMPSVLRRSLPYYSNEVILMLHSTTVAFTATVPDILKVARDANSATFMTFQSFGIAAVMYLTVTFILVGLFRLAERRWLAFLGDSAYEFTLTLNRWLNHWRAKYGYGYWSLSAYLKHKVKSAVNFISDFEEAIAHECVKRGLDGVVCGHIHHAEIRQVGGVEYLNCGDWVESCTALIEHLDGTIELFRLADAHLKASQPVVQEPVSETVA</sequence>
<keyword evidence="3 12" id="KW-0813">Transport</keyword>
<organism evidence="14 15">
    <name type="scientific">Pseudomonas amygdali pv. eriobotryae</name>
    <dbReference type="NCBI Taxonomy" id="129137"/>
    <lineage>
        <taxon>Bacteria</taxon>
        <taxon>Pseudomonadati</taxon>
        <taxon>Pseudomonadota</taxon>
        <taxon>Gammaproteobacteria</taxon>
        <taxon>Pseudomonadales</taxon>
        <taxon>Pseudomonadaceae</taxon>
        <taxon>Pseudomonas</taxon>
        <taxon>Pseudomonas amygdali</taxon>
    </lineage>
</organism>
<evidence type="ECO:0000313" key="15">
    <source>
        <dbReference type="Proteomes" id="UP000275613"/>
    </source>
</evidence>
<dbReference type="Proteomes" id="UP000275613">
    <property type="component" value="Unassembled WGS sequence"/>
</dbReference>
<gene>
    <name evidence="14" type="ORF">ALQ39_102979</name>
</gene>
<evidence type="ECO:0000256" key="4">
    <source>
        <dbReference type="ARBA" id="ARBA00022475"/>
    </source>
</evidence>
<evidence type="ECO:0000256" key="10">
    <source>
        <dbReference type="ARBA" id="ARBA00039779"/>
    </source>
</evidence>
<dbReference type="CDD" id="cd07398">
    <property type="entry name" value="MPP_YbbF-LpxH"/>
    <property type="match status" value="1"/>
</dbReference>
<evidence type="ECO:0000256" key="8">
    <source>
        <dbReference type="ARBA" id="ARBA00022989"/>
    </source>
</evidence>
<comment type="caution">
    <text evidence="14">The sequence shown here is derived from an EMBL/GenBank/DDBJ whole genome shotgun (WGS) entry which is preliminary data.</text>
</comment>
<feature type="transmembrane region" description="Helical" evidence="12">
    <location>
        <begin position="64"/>
        <end position="86"/>
    </location>
</feature>
<dbReference type="NCBIfam" id="NF011651">
    <property type="entry name" value="PRK15069.1"/>
    <property type="match status" value="1"/>
</dbReference>
<feature type="transmembrane region" description="Helical" evidence="12">
    <location>
        <begin position="198"/>
        <end position="221"/>
    </location>
</feature>
<feature type="transmembrane region" description="Helical" evidence="12">
    <location>
        <begin position="20"/>
        <end position="44"/>
    </location>
</feature>
<comment type="similarity">
    <text evidence="2">Belongs to the binding-protein-dependent transport system permease family. HisMQ subfamily.</text>
</comment>
<dbReference type="PANTHER" id="PTHR30450:SF5">
    <property type="entry name" value="HISTIDINE TRANSPORT SYSTEM PERMEASE PROTEIN HISM"/>
    <property type="match status" value="1"/>
</dbReference>
<evidence type="ECO:0000256" key="3">
    <source>
        <dbReference type="ARBA" id="ARBA00022448"/>
    </source>
</evidence>
<dbReference type="Gene3D" id="1.10.3720.10">
    <property type="entry name" value="MetI-like"/>
    <property type="match status" value="1"/>
</dbReference>
<dbReference type="InterPro" id="IPR029052">
    <property type="entry name" value="Metallo-depent_PP-like"/>
</dbReference>
<dbReference type="PROSITE" id="PS50928">
    <property type="entry name" value="ABC_TM1"/>
    <property type="match status" value="1"/>
</dbReference>
<dbReference type="NCBIfam" id="TIGR01726">
    <property type="entry name" value="HEQRo_perm_3TM"/>
    <property type="match status" value="1"/>
</dbReference>
<evidence type="ECO:0000256" key="2">
    <source>
        <dbReference type="ARBA" id="ARBA00010072"/>
    </source>
</evidence>
<dbReference type="GO" id="GO:0022857">
    <property type="term" value="F:transmembrane transporter activity"/>
    <property type="evidence" value="ECO:0007669"/>
    <property type="project" value="InterPro"/>
</dbReference>
<keyword evidence="9 12" id="KW-0472">Membrane</keyword>
<keyword evidence="8 12" id="KW-1133">Transmembrane helix</keyword>
<dbReference type="InterPro" id="IPR035906">
    <property type="entry name" value="MetI-like_sf"/>
</dbReference>
<dbReference type="CDD" id="cd06261">
    <property type="entry name" value="TM_PBP2"/>
    <property type="match status" value="1"/>
</dbReference>